<feature type="compositionally biased region" description="Basic and acidic residues" evidence="1">
    <location>
        <begin position="59"/>
        <end position="107"/>
    </location>
</feature>
<protein>
    <submittedName>
        <fullName evidence="3">Uncharacterized protein</fullName>
    </submittedName>
</protein>
<organism evidence="3 4">
    <name type="scientific">Actinopolyspora biskrensis</name>
    <dbReference type="NCBI Taxonomy" id="1470178"/>
    <lineage>
        <taxon>Bacteria</taxon>
        <taxon>Bacillati</taxon>
        <taxon>Actinomycetota</taxon>
        <taxon>Actinomycetes</taxon>
        <taxon>Actinopolysporales</taxon>
        <taxon>Actinopolysporaceae</taxon>
        <taxon>Actinopolyspora</taxon>
    </lineage>
</organism>
<dbReference type="RefSeq" id="WP_218863503.1">
    <property type="nucleotide sequence ID" value="NZ_JACBYW010000009.1"/>
</dbReference>
<dbReference type="EMBL" id="JACBYW010000009">
    <property type="protein sequence ID" value="NYH80831.1"/>
    <property type="molecule type" value="Genomic_DNA"/>
</dbReference>
<keyword evidence="4" id="KW-1185">Reference proteome</keyword>
<dbReference type="AlphaFoldDB" id="A0A852Z212"/>
<dbReference type="Proteomes" id="UP000548304">
    <property type="component" value="Unassembled WGS sequence"/>
</dbReference>
<evidence type="ECO:0000256" key="2">
    <source>
        <dbReference type="SAM" id="Phobius"/>
    </source>
</evidence>
<keyword evidence="2" id="KW-0472">Membrane</keyword>
<evidence type="ECO:0000313" key="4">
    <source>
        <dbReference type="Proteomes" id="UP000548304"/>
    </source>
</evidence>
<evidence type="ECO:0000256" key="1">
    <source>
        <dbReference type="SAM" id="MobiDB-lite"/>
    </source>
</evidence>
<reference evidence="3 4" key="1">
    <citation type="submission" date="2020-07" db="EMBL/GenBank/DDBJ databases">
        <title>Genomic Encyclopedia of Type Strains, Phase III (KMG-III): the genomes of soil and plant-associated and newly described type strains.</title>
        <authorList>
            <person name="Whitman W."/>
        </authorList>
    </citation>
    <scope>NUCLEOTIDE SEQUENCE [LARGE SCALE GENOMIC DNA]</scope>
    <source>
        <strain evidence="3 4">CECT 8576</strain>
    </source>
</reference>
<feature type="transmembrane region" description="Helical" evidence="2">
    <location>
        <begin position="20"/>
        <end position="41"/>
    </location>
</feature>
<feature type="region of interest" description="Disordered" evidence="1">
    <location>
        <begin position="36"/>
        <end position="126"/>
    </location>
</feature>
<proteinExistence type="predicted"/>
<feature type="compositionally biased region" description="Acidic residues" evidence="1">
    <location>
        <begin position="108"/>
        <end position="126"/>
    </location>
</feature>
<comment type="caution">
    <text evidence="3">The sequence shown here is derived from an EMBL/GenBank/DDBJ whole genome shotgun (WGS) entry which is preliminary data.</text>
</comment>
<accession>A0A852Z212</accession>
<sequence>MVVGASTEEKGKTLRNKKRIWIVAAVTSALGLGGAGLALAGEGASNAPQPSGGQNGAVTRDDDRDDAREDRDDRRDDRDDRRDDRDDRDDGRVGTDDDHDDRDGDRDDDKDDDREDGDDGDDGRDD</sequence>
<name>A0A852Z212_9ACTN</name>
<evidence type="ECO:0000313" key="3">
    <source>
        <dbReference type="EMBL" id="NYH80831.1"/>
    </source>
</evidence>
<keyword evidence="2" id="KW-1133">Transmembrane helix</keyword>
<gene>
    <name evidence="3" type="ORF">FHR84_004199</name>
</gene>
<keyword evidence="2" id="KW-0812">Transmembrane</keyword>